<keyword evidence="3 5" id="KW-1133">Transmembrane helix</keyword>
<feature type="transmembrane region" description="Helical" evidence="5">
    <location>
        <begin position="163"/>
        <end position="182"/>
    </location>
</feature>
<evidence type="ECO:0000256" key="4">
    <source>
        <dbReference type="ARBA" id="ARBA00023136"/>
    </source>
</evidence>
<evidence type="ECO:0000256" key="1">
    <source>
        <dbReference type="ARBA" id="ARBA00004141"/>
    </source>
</evidence>
<protein>
    <submittedName>
        <fullName evidence="7">ABC transporter permease</fullName>
    </submittedName>
</protein>
<feature type="transmembrane region" description="Helical" evidence="5">
    <location>
        <begin position="16"/>
        <end position="36"/>
    </location>
</feature>
<comment type="caution">
    <text evidence="7">The sequence shown here is derived from an EMBL/GenBank/DDBJ whole genome shotgun (WGS) entry which is preliminary data.</text>
</comment>
<dbReference type="GO" id="GO:0043190">
    <property type="term" value="C:ATP-binding cassette (ABC) transporter complex"/>
    <property type="evidence" value="ECO:0007669"/>
    <property type="project" value="InterPro"/>
</dbReference>
<reference evidence="7 8" key="1">
    <citation type="submission" date="2020-04" db="EMBL/GenBank/DDBJ databases">
        <title>MicrobeNet Type strains.</title>
        <authorList>
            <person name="Nicholson A.C."/>
        </authorList>
    </citation>
    <scope>NUCLEOTIDE SEQUENCE [LARGE SCALE GENOMIC DNA]</scope>
    <source>
        <strain evidence="7 8">CCUG 69612</strain>
    </source>
</reference>
<evidence type="ECO:0000313" key="7">
    <source>
        <dbReference type="EMBL" id="NKZ19643.1"/>
    </source>
</evidence>
<keyword evidence="4 5" id="KW-0472">Membrane</keyword>
<dbReference type="RefSeq" id="WP_168548395.1">
    <property type="nucleotide sequence ID" value="NZ_JAAXPR010000002.1"/>
</dbReference>
<keyword evidence="2 5" id="KW-0812">Transmembrane</keyword>
<dbReference type="Pfam" id="PF12698">
    <property type="entry name" value="ABC2_membrane_3"/>
    <property type="match status" value="1"/>
</dbReference>
<evidence type="ECO:0000256" key="5">
    <source>
        <dbReference type="SAM" id="Phobius"/>
    </source>
</evidence>
<name>A0A7X6MXM6_9STRE</name>
<feature type="transmembrane region" description="Helical" evidence="5">
    <location>
        <begin position="103"/>
        <end position="121"/>
    </location>
</feature>
<dbReference type="GO" id="GO:0140359">
    <property type="term" value="F:ABC-type transporter activity"/>
    <property type="evidence" value="ECO:0007669"/>
    <property type="project" value="InterPro"/>
</dbReference>
<accession>A0A7X6MXM6</accession>
<feature type="transmembrane region" description="Helical" evidence="5">
    <location>
        <begin position="48"/>
        <end position="74"/>
    </location>
</feature>
<comment type="subcellular location">
    <subcellularLocation>
        <location evidence="1">Membrane</location>
        <topology evidence="1">Multi-pass membrane protein</topology>
    </subcellularLocation>
</comment>
<dbReference type="PANTHER" id="PTHR43077">
    <property type="entry name" value="TRANSPORT PERMEASE YVFS-RELATED"/>
    <property type="match status" value="1"/>
</dbReference>
<keyword evidence="8" id="KW-1185">Reference proteome</keyword>
<feature type="transmembrane region" description="Helical" evidence="5">
    <location>
        <begin position="133"/>
        <end position="151"/>
    </location>
</feature>
<dbReference type="InterPro" id="IPR013525">
    <property type="entry name" value="ABC2_TM"/>
</dbReference>
<evidence type="ECO:0000259" key="6">
    <source>
        <dbReference type="Pfam" id="PF12698"/>
    </source>
</evidence>
<evidence type="ECO:0000256" key="2">
    <source>
        <dbReference type="ARBA" id="ARBA00022692"/>
    </source>
</evidence>
<dbReference type="Proteomes" id="UP000522720">
    <property type="component" value="Unassembled WGS sequence"/>
</dbReference>
<feature type="transmembrane region" description="Helical" evidence="5">
    <location>
        <begin position="214"/>
        <end position="236"/>
    </location>
</feature>
<dbReference type="InterPro" id="IPR000412">
    <property type="entry name" value="ABC_2_transport"/>
</dbReference>
<evidence type="ECO:0000256" key="3">
    <source>
        <dbReference type="ARBA" id="ARBA00022989"/>
    </source>
</evidence>
<dbReference type="AlphaFoldDB" id="A0A7X6MXM6"/>
<dbReference type="EMBL" id="JAAXPR010000002">
    <property type="protein sequence ID" value="NKZ19643.1"/>
    <property type="molecule type" value="Genomic_DNA"/>
</dbReference>
<gene>
    <name evidence="7" type="ORF">HF992_02030</name>
</gene>
<dbReference type="InterPro" id="IPR051328">
    <property type="entry name" value="T7SS_ABC-Transporter"/>
</dbReference>
<dbReference type="PANTHER" id="PTHR43077:SF11">
    <property type="entry name" value="TRANSPORT PERMEASE YVFS-RELATED"/>
    <property type="match status" value="1"/>
</dbReference>
<organism evidence="7 8">
    <name type="scientific">Streptococcus ovuberis</name>
    <dbReference type="NCBI Taxonomy" id="1936207"/>
    <lineage>
        <taxon>Bacteria</taxon>
        <taxon>Bacillati</taxon>
        <taxon>Bacillota</taxon>
        <taxon>Bacilli</taxon>
        <taxon>Lactobacillales</taxon>
        <taxon>Streptococcaceae</taxon>
        <taxon>Streptococcus</taxon>
    </lineage>
</organism>
<proteinExistence type="predicted"/>
<sequence>MKALLRIEWIKTWREWPNFIMAIGMPVGFFLFYSGMPMSNSPEGQRAIVQSFMLTMTAFSMSSFGFFTFPFMLVEDQRENWLTYIEHSSLPIWKYYLSKIARVLLNFTISILVTFLIGAFFRDVTMPAERWIGSVGLLLFGSLIFLSFGLLIAQIPSTQTMSIVANIAFLGLAIIGGSWMPIETFPDWMQTISKWTPIYHVNQLVVQFAATGDVLWKSFLSIIAYAIIITGIALMIKNKTEVN</sequence>
<dbReference type="PIRSF" id="PIRSF006648">
    <property type="entry name" value="DrrB"/>
    <property type="match status" value="1"/>
</dbReference>
<evidence type="ECO:0000313" key="8">
    <source>
        <dbReference type="Proteomes" id="UP000522720"/>
    </source>
</evidence>
<feature type="domain" description="ABC-2 type transporter transmembrane" evidence="6">
    <location>
        <begin position="44"/>
        <end position="231"/>
    </location>
</feature>